<dbReference type="CDD" id="cd00405">
    <property type="entry name" value="PRAI"/>
    <property type="match status" value="1"/>
</dbReference>
<dbReference type="InterPro" id="IPR044643">
    <property type="entry name" value="TrpF_fam"/>
</dbReference>
<dbReference type="Pfam" id="PF00697">
    <property type="entry name" value="PRAI"/>
    <property type="match status" value="1"/>
</dbReference>
<dbReference type="SUPFAM" id="SSF51366">
    <property type="entry name" value="Ribulose-phoshate binding barrel"/>
    <property type="match status" value="1"/>
</dbReference>
<evidence type="ECO:0000256" key="2">
    <source>
        <dbReference type="ARBA" id="ARBA00004664"/>
    </source>
</evidence>
<dbReference type="HAMAP" id="MF_00135">
    <property type="entry name" value="PRAI"/>
    <property type="match status" value="1"/>
</dbReference>
<comment type="catalytic activity">
    <reaction evidence="1 9">
        <text>N-(5-phospho-beta-D-ribosyl)anthranilate = 1-(2-carboxyphenylamino)-1-deoxy-D-ribulose 5-phosphate</text>
        <dbReference type="Rhea" id="RHEA:21540"/>
        <dbReference type="ChEBI" id="CHEBI:18277"/>
        <dbReference type="ChEBI" id="CHEBI:58613"/>
        <dbReference type="EC" id="5.3.1.24"/>
    </reaction>
</comment>
<accession>A0A6A8LI98</accession>
<comment type="caution">
    <text evidence="11">The sequence shown here is derived from an EMBL/GenBank/DDBJ whole genome shotgun (WGS) entry which is preliminary data.</text>
</comment>
<dbReference type="PANTHER" id="PTHR42894:SF1">
    <property type="entry name" value="N-(5'-PHOSPHORIBOSYL)ANTHRANILATE ISOMERASE"/>
    <property type="match status" value="1"/>
</dbReference>
<dbReference type="UniPathway" id="UPA00035">
    <property type="reaction ID" value="UER00042"/>
</dbReference>
<organism evidence="11">
    <name type="scientific">Bacillus velezensis</name>
    <dbReference type="NCBI Taxonomy" id="492670"/>
    <lineage>
        <taxon>Bacteria</taxon>
        <taxon>Bacillati</taxon>
        <taxon>Bacillota</taxon>
        <taxon>Bacilli</taxon>
        <taxon>Bacillales</taxon>
        <taxon>Bacillaceae</taxon>
        <taxon>Bacillus</taxon>
        <taxon>Bacillus amyloliquefaciens group</taxon>
    </lineage>
</organism>
<gene>
    <name evidence="9" type="primary">trpF</name>
    <name evidence="11" type="ORF">GKC39_09835</name>
</gene>
<dbReference type="NCBIfam" id="NF002301">
    <property type="entry name" value="PRK01222.2-1"/>
    <property type="match status" value="1"/>
</dbReference>
<dbReference type="EC" id="5.3.1.24" evidence="3 9"/>
<evidence type="ECO:0000256" key="8">
    <source>
        <dbReference type="ARBA" id="ARBA00023235"/>
    </source>
</evidence>
<dbReference type="InterPro" id="IPR011060">
    <property type="entry name" value="RibuloseP-bd_barrel"/>
</dbReference>
<dbReference type="GO" id="GO:0004640">
    <property type="term" value="F:phosphoribosylanthranilate isomerase activity"/>
    <property type="evidence" value="ECO:0007669"/>
    <property type="project" value="UniProtKB-UniRule"/>
</dbReference>
<dbReference type="InterPro" id="IPR001240">
    <property type="entry name" value="PRAI_dom"/>
</dbReference>
<comment type="pathway">
    <text evidence="2 9">Amino-acid biosynthesis; L-tryptophan biosynthesis; L-tryptophan from chorismate: step 3/5.</text>
</comment>
<keyword evidence="6 9" id="KW-0822">Tryptophan biosynthesis</keyword>
<evidence type="ECO:0000256" key="4">
    <source>
        <dbReference type="ARBA" id="ARBA00022272"/>
    </source>
</evidence>
<evidence type="ECO:0000256" key="7">
    <source>
        <dbReference type="ARBA" id="ARBA00023141"/>
    </source>
</evidence>
<dbReference type="Gene3D" id="3.20.20.70">
    <property type="entry name" value="Aldolase class I"/>
    <property type="match status" value="1"/>
</dbReference>
<keyword evidence="8 9" id="KW-0413">Isomerase</keyword>
<dbReference type="EMBL" id="WKKV01000004">
    <property type="protein sequence ID" value="MSE02367.1"/>
    <property type="molecule type" value="Genomic_DNA"/>
</dbReference>
<evidence type="ECO:0000313" key="11">
    <source>
        <dbReference type="EMBL" id="MSE02367.1"/>
    </source>
</evidence>
<evidence type="ECO:0000259" key="10">
    <source>
        <dbReference type="Pfam" id="PF00697"/>
    </source>
</evidence>
<evidence type="ECO:0000256" key="6">
    <source>
        <dbReference type="ARBA" id="ARBA00022822"/>
    </source>
</evidence>
<comment type="similarity">
    <text evidence="9">Belongs to the TrpF family.</text>
</comment>
<proteinExistence type="inferred from homology"/>
<evidence type="ECO:0000256" key="1">
    <source>
        <dbReference type="ARBA" id="ARBA00001164"/>
    </source>
</evidence>
<reference evidence="11" key="1">
    <citation type="submission" date="2019-11" db="EMBL/GenBank/DDBJ databases">
        <title>Draft Genome Sequence of Plant Growth-Promoting Rhizosphere-Associated Bacteria.</title>
        <authorList>
            <person name="Vasilyev I.Y."/>
            <person name="Radchenko V."/>
            <person name="Ilnitskaya E.V."/>
        </authorList>
    </citation>
    <scope>NUCLEOTIDE SEQUENCE</scope>
    <source>
        <strain evidence="11">VRA_517_n</strain>
    </source>
</reference>
<protein>
    <recommendedName>
        <fullName evidence="4 9">N-(5'-phosphoribosyl)anthranilate isomerase</fullName>
        <shortName evidence="9">PRAI</shortName>
        <ecNumber evidence="3 9">5.3.1.24</ecNumber>
    </recommendedName>
</protein>
<evidence type="ECO:0000256" key="5">
    <source>
        <dbReference type="ARBA" id="ARBA00022605"/>
    </source>
</evidence>
<sequence>MKKPELKYCGIRSKRDYELAAASEADYLGFIFAASKRRVTPDEVRKWKEQVRTDKKHVGVFVNETIENIAQIASDLALDVIQLHGDESPEDALRLRPLVRSEIWKALHHGEGTLRQMAQFTPAVDGYVIDSSVTGMRGGTGIAFSWARVPLYRKQAQNASKRCFIAGGVNPETITGLLRSRPCGIDLASGIEKNGHKDQTLIRLLEERMNHYVSISK</sequence>
<dbReference type="GO" id="GO:0000162">
    <property type="term" value="P:L-tryptophan biosynthetic process"/>
    <property type="evidence" value="ECO:0007669"/>
    <property type="project" value="UniProtKB-UniRule"/>
</dbReference>
<dbReference type="RefSeq" id="WP_014305306.1">
    <property type="nucleotide sequence ID" value="NZ_AP028932.1"/>
</dbReference>
<name>A0A6A8LI98_BACVE</name>
<dbReference type="PANTHER" id="PTHR42894">
    <property type="entry name" value="N-(5'-PHOSPHORIBOSYL)ANTHRANILATE ISOMERASE"/>
    <property type="match status" value="1"/>
</dbReference>
<dbReference type="InterPro" id="IPR013785">
    <property type="entry name" value="Aldolase_TIM"/>
</dbReference>
<dbReference type="AlphaFoldDB" id="A0A6A8LI98"/>
<keyword evidence="5 9" id="KW-0028">Amino-acid biosynthesis</keyword>
<feature type="domain" description="N-(5'phosphoribosyl) anthranilate isomerase (PRAI)" evidence="10">
    <location>
        <begin position="7"/>
        <end position="207"/>
    </location>
</feature>
<evidence type="ECO:0000256" key="9">
    <source>
        <dbReference type="HAMAP-Rule" id="MF_00135"/>
    </source>
</evidence>
<evidence type="ECO:0000256" key="3">
    <source>
        <dbReference type="ARBA" id="ARBA00012572"/>
    </source>
</evidence>
<keyword evidence="7 9" id="KW-0057">Aromatic amino acid biosynthesis</keyword>